<dbReference type="InterPro" id="IPR053842">
    <property type="entry name" value="NikA-like"/>
</dbReference>
<organism evidence="1 2">
    <name type="scientific">Streptococcus downei MFe28</name>
    <dbReference type="NCBI Taxonomy" id="764290"/>
    <lineage>
        <taxon>Bacteria</taxon>
        <taxon>Bacillati</taxon>
        <taxon>Bacillota</taxon>
        <taxon>Bacilli</taxon>
        <taxon>Lactobacillales</taxon>
        <taxon>Streptococcaceae</taxon>
        <taxon>Streptococcus</taxon>
    </lineage>
</organism>
<keyword evidence="2" id="KW-1185">Reference proteome</keyword>
<dbReference type="AlphaFoldDB" id="A0A380JG95"/>
<dbReference type="OrthoDB" id="9804743at2"/>
<dbReference type="Pfam" id="PF21983">
    <property type="entry name" value="NikA-like"/>
    <property type="match status" value="1"/>
</dbReference>
<dbReference type="Proteomes" id="UP000254082">
    <property type="component" value="Unassembled WGS sequence"/>
</dbReference>
<proteinExistence type="predicted"/>
<gene>
    <name evidence="1" type="ORF">NCTC11391_01947</name>
</gene>
<protein>
    <submittedName>
        <fullName evidence="1">Mobilization protein</fullName>
    </submittedName>
</protein>
<accession>A0A380JG95</accession>
<name>A0A380JG95_STRDO</name>
<reference evidence="1 2" key="1">
    <citation type="submission" date="2018-06" db="EMBL/GenBank/DDBJ databases">
        <authorList>
            <consortium name="Pathogen Informatics"/>
            <person name="Doyle S."/>
        </authorList>
    </citation>
    <scope>NUCLEOTIDE SEQUENCE [LARGE SCALE GENOMIC DNA]</scope>
    <source>
        <strain evidence="2">NCTC 11391</strain>
    </source>
</reference>
<evidence type="ECO:0000313" key="2">
    <source>
        <dbReference type="Proteomes" id="UP000254082"/>
    </source>
</evidence>
<evidence type="ECO:0000313" key="1">
    <source>
        <dbReference type="EMBL" id="SUN37161.1"/>
    </source>
</evidence>
<dbReference type="RefSeq" id="WP_115325147.1">
    <property type="nucleotide sequence ID" value="NZ_UHFA01000002.1"/>
</dbReference>
<dbReference type="EMBL" id="UHFA01000002">
    <property type="protein sequence ID" value="SUN37161.1"/>
    <property type="molecule type" value="Genomic_DNA"/>
</dbReference>
<sequence length="119" mass="13720">MEDKKRKRYKQIKLRVTDDEEAIIRRKISAANLKTFQSFALKMLLNGEVVTVDYSELLALRKEVNAIGQNVNQIARFANTLGELDKDLLLALQEEVKALSQVLYQEFDERKVGKVHGRD</sequence>